<dbReference type="InterPro" id="IPR051741">
    <property type="entry name" value="PAR6_homolog"/>
</dbReference>
<keyword evidence="3" id="KW-1185">Reference proteome</keyword>
<dbReference type="InterPro" id="IPR001478">
    <property type="entry name" value="PDZ"/>
</dbReference>
<gene>
    <name evidence="2" type="ORF">EVEC_LOCUS7420</name>
</gene>
<protein>
    <recommendedName>
        <fullName evidence="1">PDZ domain-containing protein</fullName>
    </recommendedName>
</protein>
<dbReference type="STRING" id="51028.A0A3P6HJK2"/>
<evidence type="ECO:0000313" key="3">
    <source>
        <dbReference type="Proteomes" id="UP000274131"/>
    </source>
</evidence>
<dbReference type="PANTHER" id="PTHR14102">
    <property type="entry name" value="PAR-6-RELATED"/>
    <property type="match status" value="1"/>
</dbReference>
<feature type="domain" description="PDZ" evidence="1">
    <location>
        <begin position="88"/>
        <end position="154"/>
    </location>
</feature>
<dbReference type="PROSITE" id="PS50106">
    <property type="entry name" value="PDZ"/>
    <property type="match status" value="1"/>
</dbReference>
<dbReference type="Gene3D" id="2.30.42.10">
    <property type="match status" value="1"/>
</dbReference>
<reference evidence="2 3" key="1">
    <citation type="submission" date="2018-10" db="EMBL/GenBank/DDBJ databases">
        <authorList>
            <consortium name="Pathogen Informatics"/>
        </authorList>
    </citation>
    <scope>NUCLEOTIDE SEQUENCE [LARGE SCALE GENOMIC DNA]</scope>
</reference>
<accession>A0A3P6HJK2</accession>
<dbReference type="SUPFAM" id="SSF50156">
    <property type="entry name" value="PDZ domain-like"/>
    <property type="match status" value="1"/>
</dbReference>
<organism evidence="2 3">
    <name type="scientific">Enterobius vermicularis</name>
    <name type="common">Human pinworm</name>
    <dbReference type="NCBI Taxonomy" id="51028"/>
    <lineage>
        <taxon>Eukaryota</taxon>
        <taxon>Metazoa</taxon>
        <taxon>Ecdysozoa</taxon>
        <taxon>Nematoda</taxon>
        <taxon>Chromadorea</taxon>
        <taxon>Rhabditida</taxon>
        <taxon>Spirurina</taxon>
        <taxon>Oxyuridomorpha</taxon>
        <taxon>Oxyuroidea</taxon>
        <taxon>Oxyuridae</taxon>
        <taxon>Enterobius</taxon>
    </lineage>
</organism>
<dbReference type="AlphaFoldDB" id="A0A3P6HJK2"/>
<dbReference type="Proteomes" id="UP000274131">
    <property type="component" value="Unassembled WGS sequence"/>
</dbReference>
<dbReference type="InterPro" id="IPR036034">
    <property type="entry name" value="PDZ_sf"/>
</dbReference>
<dbReference type="PANTHER" id="PTHR14102:SF14">
    <property type="entry name" value="PROTEIN CBG16414"/>
    <property type="match status" value="1"/>
</dbReference>
<dbReference type="OrthoDB" id="10058001at2759"/>
<evidence type="ECO:0000259" key="1">
    <source>
        <dbReference type="PROSITE" id="PS50106"/>
    </source>
</evidence>
<name>A0A3P6HJK2_ENTVE</name>
<proteinExistence type="predicted"/>
<dbReference type="GO" id="GO:0007098">
    <property type="term" value="P:centrosome cycle"/>
    <property type="evidence" value="ECO:0007669"/>
    <property type="project" value="TreeGrafter"/>
</dbReference>
<evidence type="ECO:0000313" key="2">
    <source>
        <dbReference type="EMBL" id="VDD92669.1"/>
    </source>
</evidence>
<dbReference type="EMBL" id="UXUI01008914">
    <property type="protein sequence ID" value="VDD92669.1"/>
    <property type="molecule type" value="Genomic_DNA"/>
</dbReference>
<sequence>MFSREYLLGTKYLISADLRSAFIFRRVRQAQTEQRSHSVGSSIWRNYDDTQLYKSILSGRSIVKVLFREMIPPVQAKLIALDHRGFRTVVIEKLKPGPFGFYIATGIINQRRGIFISRVSLPSLMPVLSVGDELIYVENELIKGRTLEYVQSLIAGKNIVTIVLLPNISSALC</sequence>